<evidence type="ECO:0000256" key="4">
    <source>
        <dbReference type="ARBA" id="ARBA00023239"/>
    </source>
</evidence>
<evidence type="ECO:0000256" key="2">
    <source>
        <dbReference type="ARBA" id="ARBA00022723"/>
    </source>
</evidence>
<dbReference type="PROSITE" id="PS51891">
    <property type="entry name" value="CENP_V_GFA"/>
    <property type="match status" value="1"/>
</dbReference>
<keyword evidence="4" id="KW-0456">Lyase</keyword>
<reference evidence="6" key="1">
    <citation type="journal article" date="2020" name="Stud. Mycol.">
        <title>101 Dothideomycetes genomes: a test case for predicting lifestyles and emergence of pathogens.</title>
        <authorList>
            <person name="Haridas S."/>
            <person name="Albert R."/>
            <person name="Binder M."/>
            <person name="Bloem J."/>
            <person name="Labutti K."/>
            <person name="Salamov A."/>
            <person name="Andreopoulos B."/>
            <person name="Baker S."/>
            <person name="Barry K."/>
            <person name="Bills G."/>
            <person name="Bluhm B."/>
            <person name="Cannon C."/>
            <person name="Castanera R."/>
            <person name="Culley D."/>
            <person name="Daum C."/>
            <person name="Ezra D."/>
            <person name="Gonzalez J."/>
            <person name="Henrissat B."/>
            <person name="Kuo A."/>
            <person name="Liang C."/>
            <person name="Lipzen A."/>
            <person name="Lutzoni F."/>
            <person name="Magnuson J."/>
            <person name="Mondo S."/>
            <person name="Nolan M."/>
            <person name="Ohm R."/>
            <person name="Pangilinan J."/>
            <person name="Park H.-J."/>
            <person name="Ramirez L."/>
            <person name="Alfaro M."/>
            <person name="Sun H."/>
            <person name="Tritt A."/>
            <person name="Yoshinaga Y."/>
            <person name="Zwiers L.-H."/>
            <person name="Turgeon B."/>
            <person name="Goodwin S."/>
            <person name="Spatafora J."/>
            <person name="Crous P."/>
            <person name="Grigoriev I."/>
        </authorList>
    </citation>
    <scope>NUCLEOTIDE SEQUENCE</scope>
    <source>
        <strain evidence="6">CBS 116435</strain>
    </source>
</reference>
<dbReference type="InterPro" id="IPR011057">
    <property type="entry name" value="Mss4-like_sf"/>
</dbReference>
<dbReference type="Gene3D" id="3.90.1590.10">
    <property type="entry name" value="glutathione-dependent formaldehyde- activating enzyme (gfa)"/>
    <property type="match status" value="2"/>
</dbReference>
<accession>A0A9P4QF52</accession>
<dbReference type="Proteomes" id="UP000799441">
    <property type="component" value="Unassembled WGS sequence"/>
</dbReference>
<proteinExistence type="inferred from homology"/>
<name>A0A9P4QF52_9PEZI</name>
<gene>
    <name evidence="6" type="ORF">K431DRAFT_280153</name>
</gene>
<dbReference type="GO" id="GO:0016846">
    <property type="term" value="F:carbon-sulfur lyase activity"/>
    <property type="evidence" value="ECO:0007669"/>
    <property type="project" value="InterPro"/>
</dbReference>
<dbReference type="InterPro" id="IPR006913">
    <property type="entry name" value="CENP-V/GFA"/>
</dbReference>
<keyword evidence="7" id="KW-1185">Reference proteome</keyword>
<evidence type="ECO:0000313" key="6">
    <source>
        <dbReference type="EMBL" id="KAF2726137.1"/>
    </source>
</evidence>
<dbReference type="OrthoDB" id="5422068at2759"/>
<dbReference type="EMBL" id="MU003765">
    <property type="protein sequence ID" value="KAF2726137.1"/>
    <property type="molecule type" value="Genomic_DNA"/>
</dbReference>
<comment type="similarity">
    <text evidence="1">Belongs to the Gfa family.</text>
</comment>
<protein>
    <recommendedName>
        <fullName evidence="5">CENP-V/GFA domain-containing protein</fullName>
    </recommendedName>
</protein>
<dbReference type="GO" id="GO:0046872">
    <property type="term" value="F:metal ion binding"/>
    <property type="evidence" value="ECO:0007669"/>
    <property type="project" value="UniProtKB-KW"/>
</dbReference>
<dbReference type="AlphaFoldDB" id="A0A9P4QF52"/>
<comment type="caution">
    <text evidence="6">The sequence shown here is derived from an EMBL/GenBank/DDBJ whole genome shotgun (WGS) entry which is preliminary data.</text>
</comment>
<keyword evidence="2" id="KW-0479">Metal-binding</keyword>
<evidence type="ECO:0000313" key="7">
    <source>
        <dbReference type="Proteomes" id="UP000799441"/>
    </source>
</evidence>
<evidence type="ECO:0000259" key="5">
    <source>
        <dbReference type="PROSITE" id="PS51891"/>
    </source>
</evidence>
<organism evidence="6 7">
    <name type="scientific">Polychaeton citri CBS 116435</name>
    <dbReference type="NCBI Taxonomy" id="1314669"/>
    <lineage>
        <taxon>Eukaryota</taxon>
        <taxon>Fungi</taxon>
        <taxon>Dikarya</taxon>
        <taxon>Ascomycota</taxon>
        <taxon>Pezizomycotina</taxon>
        <taxon>Dothideomycetes</taxon>
        <taxon>Dothideomycetidae</taxon>
        <taxon>Capnodiales</taxon>
        <taxon>Capnodiaceae</taxon>
        <taxon>Polychaeton</taxon>
    </lineage>
</organism>
<sequence>MSGCLCVTSIPLSSDEIYRPAGELLANLSSYEFSKDRIKHYFCSTCGTHMLAHVIPRAPKESQGRWYAMCGTLEVAESIYWPRHEYVEDTLDSGCASFLPSMNGRSIERWAQHPNKYQQLQLHWVMHDRLEIKPLPCAKLHAYCKCGGVDFWIRRPANRTKYLAKLCACDSCRLANGMEMLASATACVDTRQISLDEAGKTPFPVGLEFATLKTRCSSPDVVRGFCATCGASVFNHVKGEDTVDVAVGLLDVHEGARAESWLDWKSIDLKFQEDGLRRAKELTLAVVRGLDAFQRWQMGL</sequence>
<evidence type="ECO:0000256" key="3">
    <source>
        <dbReference type="ARBA" id="ARBA00022833"/>
    </source>
</evidence>
<feature type="domain" description="CENP-V/GFA" evidence="5">
    <location>
        <begin position="140"/>
        <end position="273"/>
    </location>
</feature>
<keyword evidence="3" id="KW-0862">Zinc</keyword>
<dbReference type="Pfam" id="PF04828">
    <property type="entry name" value="GFA"/>
    <property type="match status" value="1"/>
</dbReference>
<dbReference type="PANTHER" id="PTHR33337:SF40">
    <property type="entry name" value="CENP-V_GFA DOMAIN-CONTAINING PROTEIN-RELATED"/>
    <property type="match status" value="1"/>
</dbReference>
<dbReference type="PANTHER" id="PTHR33337">
    <property type="entry name" value="GFA DOMAIN-CONTAINING PROTEIN"/>
    <property type="match status" value="1"/>
</dbReference>
<dbReference type="SUPFAM" id="SSF51316">
    <property type="entry name" value="Mss4-like"/>
    <property type="match status" value="2"/>
</dbReference>
<evidence type="ECO:0000256" key="1">
    <source>
        <dbReference type="ARBA" id="ARBA00005495"/>
    </source>
</evidence>